<dbReference type="Pfam" id="PF07484">
    <property type="entry name" value="Collar"/>
    <property type="match status" value="1"/>
</dbReference>
<dbReference type="EMBL" id="LR796384">
    <property type="protein sequence ID" value="CAB4140935.1"/>
    <property type="molecule type" value="Genomic_DNA"/>
</dbReference>
<organism evidence="2">
    <name type="scientific">uncultured Caudovirales phage</name>
    <dbReference type="NCBI Taxonomy" id="2100421"/>
    <lineage>
        <taxon>Viruses</taxon>
        <taxon>Duplodnaviria</taxon>
        <taxon>Heunggongvirae</taxon>
        <taxon>Uroviricota</taxon>
        <taxon>Caudoviricetes</taxon>
        <taxon>Peduoviridae</taxon>
        <taxon>Maltschvirus</taxon>
        <taxon>Maltschvirus maltsch</taxon>
    </lineage>
</organism>
<reference evidence="2" key="1">
    <citation type="submission" date="2020-04" db="EMBL/GenBank/DDBJ databases">
        <authorList>
            <person name="Chiriac C."/>
            <person name="Salcher M."/>
            <person name="Ghai R."/>
            <person name="Kavagutti S V."/>
        </authorList>
    </citation>
    <scope>NUCLEOTIDE SEQUENCE</scope>
</reference>
<gene>
    <name evidence="2" type="ORF">UFOVP401_28</name>
</gene>
<dbReference type="SUPFAM" id="SSF88874">
    <property type="entry name" value="Receptor-binding domain of short tail fibre protein gp12"/>
    <property type="match status" value="1"/>
</dbReference>
<dbReference type="InterPro" id="IPR037053">
    <property type="entry name" value="Phage_tail_collar_dom_sf"/>
</dbReference>
<proteinExistence type="predicted"/>
<protein>
    <submittedName>
        <fullName evidence="2">Phage tail collar domain containing protein</fullName>
    </submittedName>
</protein>
<name>A0A6J5M1X1_9CAUD</name>
<dbReference type="InterPro" id="IPR011083">
    <property type="entry name" value="Phage_tail_collar_dom"/>
</dbReference>
<sequence length="124" mass="12524">MPTILNPAMTSGLLKTANKLSEMAADQETQEDAMGNIGVNYAIPIGTILPYGGTVLPGGFLTCNGAAVSRTGYAALFSIIGTAFGSGNGTTTFNLPNVTGGLTVSSGTVVYIIKFDFVSGLAPA</sequence>
<dbReference type="Gene3D" id="3.90.1340.10">
    <property type="entry name" value="Phage tail collar domain"/>
    <property type="match status" value="1"/>
</dbReference>
<accession>A0A6J5M1X1</accession>
<evidence type="ECO:0000259" key="1">
    <source>
        <dbReference type="Pfam" id="PF07484"/>
    </source>
</evidence>
<feature type="domain" description="Phage tail collar" evidence="1">
    <location>
        <begin position="46"/>
        <end position="100"/>
    </location>
</feature>
<evidence type="ECO:0000313" key="2">
    <source>
        <dbReference type="EMBL" id="CAB4140935.1"/>
    </source>
</evidence>